<reference evidence="1" key="1">
    <citation type="journal article" date="2014" name="Front. Microbiol.">
        <title>High frequency of phylogenetically diverse reductive dehalogenase-homologous genes in deep subseafloor sedimentary metagenomes.</title>
        <authorList>
            <person name="Kawai M."/>
            <person name="Futagami T."/>
            <person name="Toyoda A."/>
            <person name="Takaki Y."/>
            <person name="Nishi S."/>
            <person name="Hori S."/>
            <person name="Arai W."/>
            <person name="Tsubouchi T."/>
            <person name="Morono Y."/>
            <person name="Uchiyama I."/>
            <person name="Ito T."/>
            <person name="Fujiyama A."/>
            <person name="Inagaki F."/>
            <person name="Takami H."/>
        </authorList>
    </citation>
    <scope>NUCLEOTIDE SEQUENCE</scope>
    <source>
        <strain evidence="1">Expedition CK06-06</strain>
    </source>
</reference>
<accession>X1VJL7</accession>
<dbReference type="EMBL" id="BARW01029307">
    <property type="protein sequence ID" value="GAJ08040.1"/>
    <property type="molecule type" value="Genomic_DNA"/>
</dbReference>
<gene>
    <name evidence="1" type="ORF">S12H4_47126</name>
</gene>
<name>X1VJL7_9ZZZZ</name>
<dbReference type="AlphaFoldDB" id="X1VJL7"/>
<sequence>PLKYELDKKLEEKEKMKQSKVYNFREFPYCFFSAKTLRNLLNF</sequence>
<evidence type="ECO:0000313" key="1">
    <source>
        <dbReference type="EMBL" id="GAJ08040.1"/>
    </source>
</evidence>
<comment type="caution">
    <text evidence="1">The sequence shown here is derived from an EMBL/GenBank/DDBJ whole genome shotgun (WGS) entry which is preliminary data.</text>
</comment>
<feature type="non-terminal residue" evidence="1">
    <location>
        <position position="1"/>
    </location>
</feature>
<protein>
    <submittedName>
        <fullName evidence="1">Uncharacterized protein</fullName>
    </submittedName>
</protein>
<organism evidence="1">
    <name type="scientific">marine sediment metagenome</name>
    <dbReference type="NCBI Taxonomy" id="412755"/>
    <lineage>
        <taxon>unclassified sequences</taxon>
        <taxon>metagenomes</taxon>
        <taxon>ecological metagenomes</taxon>
    </lineage>
</organism>
<proteinExistence type="predicted"/>